<evidence type="ECO:0000313" key="2">
    <source>
        <dbReference type="Proteomes" id="UP001185863"/>
    </source>
</evidence>
<dbReference type="Proteomes" id="UP001185863">
    <property type="component" value="Unassembled WGS sequence"/>
</dbReference>
<protein>
    <submittedName>
        <fullName evidence="1">Uncharacterized protein</fullName>
    </submittedName>
</protein>
<reference evidence="1" key="1">
    <citation type="submission" date="2023-10" db="EMBL/GenBank/DDBJ databases">
        <title>Development of a sustainable strategy for remediation of hydrocarbon-contaminated territories based on the waste exchange concept.</title>
        <authorList>
            <person name="Krivoruchko A."/>
        </authorList>
    </citation>
    <scope>NUCLEOTIDE SEQUENCE</scope>
    <source>
        <strain evidence="1">IEGM 68</strain>
    </source>
</reference>
<evidence type="ECO:0000313" key="1">
    <source>
        <dbReference type="EMBL" id="MDV7265732.1"/>
    </source>
</evidence>
<organism evidence="1 2">
    <name type="scientific">Rhodococcus oxybenzonivorans</name>
    <dbReference type="NCBI Taxonomy" id="1990687"/>
    <lineage>
        <taxon>Bacteria</taxon>
        <taxon>Bacillati</taxon>
        <taxon>Actinomycetota</taxon>
        <taxon>Actinomycetes</taxon>
        <taxon>Mycobacteriales</taxon>
        <taxon>Nocardiaceae</taxon>
        <taxon>Rhodococcus</taxon>
    </lineage>
</organism>
<sequence>MQFREQQRFTATGELPPVHLAEKALPELHPHELAVISREHRQKIWSKTRSNAEPGYRPLARTAPRERQYSGLRYFFDISIRKLIHTLHEHTDGA</sequence>
<accession>A0AAE5A6L8</accession>
<gene>
    <name evidence="1" type="ORF">R4315_14430</name>
</gene>
<dbReference type="RefSeq" id="WP_317743507.1">
    <property type="nucleotide sequence ID" value="NZ_JAWLUP010000031.1"/>
</dbReference>
<name>A0AAE5A6L8_9NOCA</name>
<proteinExistence type="predicted"/>
<dbReference type="EMBL" id="JAWLUP010000031">
    <property type="protein sequence ID" value="MDV7265732.1"/>
    <property type="molecule type" value="Genomic_DNA"/>
</dbReference>
<dbReference type="AlphaFoldDB" id="A0AAE5A6L8"/>
<comment type="caution">
    <text evidence="1">The sequence shown here is derived from an EMBL/GenBank/DDBJ whole genome shotgun (WGS) entry which is preliminary data.</text>
</comment>